<reference evidence="6" key="1">
    <citation type="submission" date="2014-09" db="EMBL/GenBank/DDBJ databases">
        <authorList>
            <person name="Sharma Rahul"/>
            <person name="Thines Marco"/>
        </authorList>
    </citation>
    <scope>NUCLEOTIDE SEQUENCE [LARGE SCALE GENOMIC DNA]</scope>
</reference>
<feature type="repeat" description="ANK" evidence="3">
    <location>
        <begin position="167"/>
        <end position="199"/>
    </location>
</feature>
<name>A0A0P1AGJ9_PLAHL</name>
<dbReference type="RefSeq" id="XP_024576079.1">
    <property type="nucleotide sequence ID" value="XM_024725287.1"/>
</dbReference>
<dbReference type="PROSITE" id="PS50297">
    <property type="entry name" value="ANK_REP_REGION"/>
    <property type="match status" value="3"/>
</dbReference>
<organism evidence="5 6">
    <name type="scientific">Plasmopara halstedii</name>
    <name type="common">Downy mildew of sunflower</name>
    <dbReference type="NCBI Taxonomy" id="4781"/>
    <lineage>
        <taxon>Eukaryota</taxon>
        <taxon>Sar</taxon>
        <taxon>Stramenopiles</taxon>
        <taxon>Oomycota</taxon>
        <taxon>Peronosporomycetes</taxon>
        <taxon>Peronosporales</taxon>
        <taxon>Peronosporaceae</taxon>
        <taxon>Plasmopara</taxon>
    </lineage>
</organism>
<dbReference type="STRING" id="4781.A0A0P1AGJ9"/>
<feature type="transmembrane region" description="Helical" evidence="4">
    <location>
        <begin position="476"/>
        <end position="496"/>
    </location>
</feature>
<keyword evidence="4" id="KW-0812">Transmembrane</keyword>
<accession>A0A0P1AGJ9</accession>
<feature type="repeat" description="ANK" evidence="3">
    <location>
        <begin position="200"/>
        <end position="232"/>
    </location>
</feature>
<proteinExistence type="predicted"/>
<protein>
    <submittedName>
        <fullName evidence="5">Ankyrin</fullName>
    </submittedName>
</protein>
<dbReference type="OrthoDB" id="104181at2759"/>
<keyword evidence="4" id="KW-0472">Membrane</keyword>
<evidence type="ECO:0000313" key="6">
    <source>
        <dbReference type="Proteomes" id="UP000054928"/>
    </source>
</evidence>
<dbReference type="InterPro" id="IPR036770">
    <property type="entry name" value="Ankyrin_rpt-contain_sf"/>
</dbReference>
<evidence type="ECO:0000313" key="5">
    <source>
        <dbReference type="EMBL" id="CEG39710.1"/>
    </source>
</evidence>
<evidence type="ECO:0000256" key="3">
    <source>
        <dbReference type="PROSITE-ProRule" id="PRU00023"/>
    </source>
</evidence>
<keyword evidence="4" id="KW-1133">Transmembrane helix</keyword>
<dbReference type="OMA" id="IMLAIMH"/>
<dbReference type="PANTHER" id="PTHR24198:SF165">
    <property type="entry name" value="ANKYRIN REPEAT-CONTAINING PROTEIN-RELATED"/>
    <property type="match status" value="1"/>
</dbReference>
<evidence type="ECO:0000256" key="4">
    <source>
        <dbReference type="SAM" id="Phobius"/>
    </source>
</evidence>
<dbReference type="AlphaFoldDB" id="A0A0P1AGJ9"/>
<keyword evidence="2 3" id="KW-0040">ANK repeat</keyword>
<feature type="repeat" description="ANK" evidence="3">
    <location>
        <begin position="68"/>
        <end position="100"/>
    </location>
</feature>
<dbReference type="SMART" id="SM00248">
    <property type="entry name" value="ANK"/>
    <property type="match status" value="7"/>
</dbReference>
<evidence type="ECO:0000256" key="2">
    <source>
        <dbReference type="ARBA" id="ARBA00023043"/>
    </source>
</evidence>
<keyword evidence="1" id="KW-0677">Repeat</keyword>
<dbReference type="Pfam" id="PF12796">
    <property type="entry name" value="Ank_2"/>
    <property type="match status" value="1"/>
</dbReference>
<dbReference type="PANTHER" id="PTHR24198">
    <property type="entry name" value="ANKYRIN REPEAT AND PROTEIN KINASE DOMAIN-CONTAINING PROTEIN"/>
    <property type="match status" value="1"/>
</dbReference>
<evidence type="ECO:0000256" key="1">
    <source>
        <dbReference type="ARBA" id="ARBA00022737"/>
    </source>
</evidence>
<keyword evidence="6" id="KW-1185">Reference proteome</keyword>
<sequence length="538" mass="60311">MAPLDNEQVENAWLEAARNGDLDQMKSLRRQYPQQLDLNRNIQHLNSANNSQPSTGFCGWHGFHLSTIGASALYTATWFGDDKIIEYLLEEGQDPDTEDESGMSAITVAIMHHNLQATRCIFRNRVAIQQNLITDCRQEDEDRTRRTVARLELYLRFNANINKRCQRGKSALHYATTDDTFEVAKLLVCNGAIVDLQDEEGKSPLHHCIQAPSLMVANLLLQHGANVHLPDIDDITPLQRILRVNDINMLQIILNHHLEVVTLTGEDFAGAVLLMAVDEEAESIISFLLNERYTTLIHQDNCGETPMHRALRNKSTRIANLLRAIDIQGLSVTTMTKSRDSCLHYGAKYSTPEELKCLIKFYQRFNDDVGPINRVNVAGQTAIFLIATSKSHLLDDRDAKTRLMLTAGAKLLGNNPFVQSTQRQNIVLSTQVHTCLYIWLPECAATHSDDVSQFGTDLLAIVYSSPHSQFTLSHDVLGVMLAAGYAVDSIFLLLLLPFDRKTILALLDRLRLFGTQLNHMLLLALYEELAVASASLIS</sequence>
<dbReference type="EMBL" id="CCYD01000435">
    <property type="protein sequence ID" value="CEG39710.1"/>
    <property type="molecule type" value="Genomic_DNA"/>
</dbReference>
<dbReference type="PROSITE" id="PS50088">
    <property type="entry name" value="ANK_REPEAT"/>
    <property type="match status" value="3"/>
</dbReference>
<dbReference type="Proteomes" id="UP000054928">
    <property type="component" value="Unassembled WGS sequence"/>
</dbReference>
<dbReference type="InterPro" id="IPR002110">
    <property type="entry name" value="Ankyrin_rpt"/>
</dbReference>
<dbReference type="GeneID" id="36405001"/>
<dbReference type="SUPFAM" id="SSF48403">
    <property type="entry name" value="Ankyrin repeat"/>
    <property type="match status" value="2"/>
</dbReference>
<dbReference type="Gene3D" id="1.25.40.20">
    <property type="entry name" value="Ankyrin repeat-containing domain"/>
    <property type="match status" value="3"/>
</dbReference>